<evidence type="ECO:0000313" key="2">
    <source>
        <dbReference type="EMBL" id="MFD1737318.1"/>
    </source>
</evidence>
<keyword evidence="3" id="KW-1185">Reference proteome</keyword>
<comment type="caution">
    <text evidence="2">The sequence shown here is derived from an EMBL/GenBank/DDBJ whole genome shotgun (WGS) entry which is preliminary data.</text>
</comment>
<dbReference type="EMBL" id="JBHUEM010000020">
    <property type="protein sequence ID" value="MFD1737318.1"/>
    <property type="molecule type" value="Genomic_DNA"/>
</dbReference>
<evidence type="ECO:0008006" key="4">
    <source>
        <dbReference type="Google" id="ProtNLM"/>
    </source>
</evidence>
<dbReference type="RefSeq" id="WP_377928522.1">
    <property type="nucleotide sequence ID" value="NZ_JBHUEM010000020.1"/>
</dbReference>
<feature type="compositionally biased region" description="Polar residues" evidence="1">
    <location>
        <begin position="22"/>
        <end position="37"/>
    </location>
</feature>
<proteinExistence type="predicted"/>
<protein>
    <recommendedName>
        <fullName evidence="4">Spore germination protein</fullName>
    </recommendedName>
</protein>
<gene>
    <name evidence="2" type="ORF">ACFSCX_12210</name>
</gene>
<sequence length="81" mass="8811">MAISINFVSIIVNSQNQNTTISVGENSQPGWDTQTKSNNGNGQYYGNSLSPFNVANINDNDVVDMPVSDNDFTPSTQNQQL</sequence>
<dbReference type="Proteomes" id="UP001597214">
    <property type="component" value="Unassembled WGS sequence"/>
</dbReference>
<organism evidence="2 3">
    <name type="scientific">Bacillus salitolerans</name>
    <dbReference type="NCBI Taxonomy" id="1437434"/>
    <lineage>
        <taxon>Bacteria</taxon>
        <taxon>Bacillati</taxon>
        <taxon>Bacillota</taxon>
        <taxon>Bacilli</taxon>
        <taxon>Bacillales</taxon>
        <taxon>Bacillaceae</taxon>
        <taxon>Bacillus</taxon>
    </lineage>
</organism>
<name>A0ABW4LRK0_9BACI</name>
<accession>A0ABW4LRK0</accession>
<evidence type="ECO:0000256" key="1">
    <source>
        <dbReference type="SAM" id="MobiDB-lite"/>
    </source>
</evidence>
<feature type="region of interest" description="Disordered" evidence="1">
    <location>
        <begin position="22"/>
        <end position="44"/>
    </location>
</feature>
<reference evidence="3" key="1">
    <citation type="journal article" date="2019" name="Int. J. Syst. Evol. Microbiol.">
        <title>The Global Catalogue of Microorganisms (GCM) 10K type strain sequencing project: providing services to taxonomists for standard genome sequencing and annotation.</title>
        <authorList>
            <consortium name="The Broad Institute Genomics Platform"/>
            <consortium name="The Broad Institute Genome Sequencing Center for Infectious Disease"/>
            <person name="Wu L."/>
            <person name="Ma J."/>
        </authorList>
    </citation>
    <scope>NUCLEOTIDE SEQUENCE [LARGE SCALE GENOMIC DNA]</scope>
    <source>
        <strain evidence="3">CCUG 49339</strain>
    </source>
</reference>
<evidence type="ECO:0000313" key="3">
    <source>
        <dbReference type="Proteomes" id="UP001597214"/>
    </source>
</evidence>